<organism evidence="1 2">
    <name type="scientific">Canicola haemoglobinophilus</name>
    <dbReference type="NCBI Taxonomy" id="733"/>
    <lineage>
        <taxon>Bacteria</taxon>
        <taxon>Pseudomonadati</taxon>
        <taxon>Pseudomonadota</taxon>
        <taxon>Gammaproteobacteria</taxon>
        <taxon>Pasteurellales</taxon>
        <taxon>Pasteurellaceae</taxon>
        <taxon>Canicola</taxon>
    </lineage>
</organism>
<name>A0A1V4B0J5_9PAST</name>
<evidence type="ECO:0000313" key="1">
    <source>
        <dbReference type="EMBL" id="STO60892.1"/>
    </source>
</evidence>
<evidence type="ECO:0000313" key="2">
    <source>
        <dbReference type="Proteomes" id="UP000254329"/>
    </source>
</evidence>
<accession>A0A1V4B0J5</accession>
<dbReference type="RefSeq" id="WP_078218569.1">
    <property type="nucleotide sequence ID" value="NZ_MUXZ01000018.1"/>
</dbReference>
<sequence>MSNTNYNQVSQENTFKPDLEGIKATISTAYNLLDSLADKKPIIVVNEQGHELEMTQDDILDVVMVQLLNACDDIDEIQTALFNLVNGVVGGGYEDDTVH</sequence>
<protein>
    <submittedName>
        <fullName evidence="1">Uncharacterized protein</fullName>
    </submittedName>
</protein>
<keyword evidence="2" id="KW-1185">Reference proteome</keyword>
<dbReference type="Proteomes" id="UP000254329">
    <property type="component" value="Unassembled WGS sequence"/>
</dbReference>
<reference evidence="1 2" key="1">
    <citation type="submission" date="2018-06" db="EMBL/GenBank/DDBJ databases">
        <authorList>
            <consortium name="Pathogen Informatics"/>
            <person name="Doyle S."/>
        </authorList>
    </citation>
    <scope>NUCLEOTIDE SEQUENCE [LARGE SCALE GENOMIC DNA]</scope>
    <source>
        <strain evidence="1 2">NCTC1659</strain>
    </source>
</reference>
<dbReference type="EMBL" id="UGHF01000001">
    <property type="protein sequence ID" value="STO60892.1"/>
    <property type="molecule type" value="Genomic_DNA"/>
</dbReference>
<proteinExistence type="predicted"/>
<gene>
    <name evidence="1" type="ORF">NCTC1659_02193</name>
</gene>
<dbReference type="STRING" id="733.B0186_06540"/>
<dbReference type="AlphaFoldDB" id="A0A1V4B0J5"/>